<dbReference type="Proteomes" id="UP000510821">
    <property type="component" value="Chromosome"/>
</dbReference>
<comment type="function">
    <text evidence="3">Sliding clamp subunit that acts as a moving platform for DNA processing. Responsible for tethering the catalytic subunit of DNA polymerase and other proteins to DNA during high-speed replication.</text>
</comment>
<dbReference type="HAMAP" id="MF_00317">
    <property type="entry name" value="DNApol_clamp_arch"/>
    <property type="match status" value="1"/>
</dbReference>
<evidence type="ECO:0000256" key="5">
    <source>
        <dbReference type="RuleBase" id="RU003673"/>
    </source>
</evidence>
<evidence type="ECO:0000313" key="9">
    <source>
        <dbReference type="Proteomes" id="UP000510821"/>
    </source>
</evidence>
<evidence type="ECO:0000256" key="2">
    <source>
        <dbReference type="ARBA" id="ARBA00023125"/>
    </source>
</evidence>
<reference evidence="9" key="1">
    <citation type="submission" date="2020-07" db="EMBL/GenBank/DDBJ databases">
        <title>Metabolic diversity and evolutionary history of the archaeal phylum ###Micrarchaeota### uncovered from a freshwater lake metagenome.</title>
        <authorList>
            <person name="Kadnikov V.V."/>
            <person name="Savvichev A.S."/>
            <person name="Mardanov A.V."/>
            <person name="Beletsky A.V."/>
            <person name="Chupakov A.V."/>
            <person name="Kokryatskaya N.M."/>
            <person name="Pimenov N.V."/>
            <person name="Ravin N.V."/>
        </authorList>
    </citation>
    <scope>NUCLEOTIDE SEQUENCE [LARGE SCALE GENOMIC DNA]</scope>
</reference>
<dbReference type="KEGG" id="flt:Sv326_0923"/>
<keyword evidence="3 4" id="KW-0235">DNA replication</keyword>
<comment type="function">
    <text evidence="5">Sliding clamp subunit. Responsible for tethering the catalytic subunit of DNA polymerase to DNA during high-speed replication.</text>
</comment>
<dbReference type="EMBL" id="CP058998">
    <property type="protein sequence ID" value="QLJ53098.1"/>
    <property type="molecule type" value="Genomic_DNA"/>
</dbReference>
<dbReference type="InterPro" id="IPR022649">
    <property type="entry name" value="Pr_cel_nuc_antig_C"/>
</dbReference>
<comment type="similarity">
    <text evidence="1 3 4">Belongs to the PCNA family.</text>
</comment>
<dbReference type="InterPro" id="IPR022648">
    <property type="entry name" value="Pr_cel_nuc_antig_N"/>
</dbReference>
<feature type="domain" description="Proliferating cell nuclear antigen PCNA N-terminal" evidence="6">
    <location>
        <begin position="1"/>
        <end position="109"/>
    </location>
</feature>
<dbReference type="PRINTS" id="PR00339">
    <property type="entry name" value="PCNACYCLIN"/>
</dbReference>
<dbReference type="InterPro" id="IPR000730">
    <property type="entry name" value="Pr_cel_nuc_antig"/>
</dbReference>
<dbReference type="PANTHER" id="PTHR11352">
    <property type="entry name" value="PROLIFERATING CELL NUCLEAR ANTIGEN"/>
    <property type="match status" value="1"/>
</dbReference>
<dbReference type="Pfam" id="PF00705">
    <property type="entry name" value="PCNA_N"/>
    <property type="match status" value="1"/>
</dbReference>
<dbReference type="GO" id="GO:0003677">
    <property type="term" value="F:DNA binding"/>
    <property type="evidence" value="ECO:0007669"/>
    <property type="project" value="UniProtKB-UniRule"/>
</dbReference>
<gene>
    <name evidence="3" type="primary">pcn</name>
    <name evidence="8" type="ORF">Sv326_0923</name>
</gene>
<dbReference type="GO" id="GO:0006272">
    <property type="term" value="P:leading strand elongation"/>
    <property type="evidence" value="ECO:0007669"/>
    <property type="project" value="TreeGrafter"/>
</dbReference>
<evidence type="ECO:0000259" key="7">
    <source>
        <dbReference type="Pfam" id="PF02747"/>
    </source>
</evidence>
<evidence type="ECO:0000313" key="8">
    <source>
        <dbReference type="EMBL" id="QLJ53098.1"/>
    </source>
</evidence>
<organism evidence="8 9">
    <name type="scientific">Fermentimicrarchaeum limneticum</name>
    <dbReference type="NCBI Taxonomy" id="2795018"/>
    <lineage>
        <taxon>Archaea</taxon>
        <taxon>Candidatus Micrarchaeota</taxon>
        <taxon>Candidatus Fermentimicrarchaeales</taxon>
        <taxon>Candidatus Fermentimicrarchaeaceae</taxon>
        <taxon>Candidatus Fermentimicrarchaeum</taxon>
    </lineage>
</organism>
<dbReference type="GO" id="GO:0006275">
    <property type="term" value="P:regulation of DNA replication"/>
    <property type="evidence" value="ECO:0007669"/>
    <property type="project" value="UniProtKB-UniRule"/>
</dbReference>
<evidence type="ECO:0000256" key="1">
    <source>
        <dbReference type="ARBA" id="ARBA00010462"/>
    </source>
</evidence>
<sequence length="247" mass="27703">MLEIEIDDARYWKNCVDSIVNLIDEGNFEITANGISLKAMDPSQIAMVCFSIPKSSFGKYKVDETTKVGINFDSMSKVLSRSRGKDRLRMMIEENKLVLEFIGEDKRNFKLPLIEVQEGVQKEPKIEFDAVVKIKAGQFKEILGDAALLSSHVVLDANSKGFFVEVHGDSGDLRVEKEKTGEATLNIEVKRDSRATFPLQFLGDMVKACPDDESLSLHLKTNSPIKAEYSIGEAKLVYYLAPRIETM</sequence>
<name>A0A7D6BM69_FERL1</name>
<comment type="subunit">
    <text evidence="3">Homotrimer. The subunits circularize to form a toroid; DNA passes through its center. Replication factor C (RFC) is required to load the toroid on the DNA.</text>
</comment>
<feature type="domain" description="Proliferating cell nuclear antigen PCNA C-terminal" evidence="7">
    <location>
        <begin position="124"/>
        <end position="243"/>
    </location>
</feature>
<evidence type="ECO:0000259" key="6">
    <source>
        <dbReference type="Pfam" id="PF00705"/>
    </source>
</evidence>
<dbReference type="PANTHER" id="PTHR11352:SF0">
    <property type="entry name" value="PROLIFERATING CELL NUCLEAR ANTIGEN"/>
    <property type="match status" value="1"/>
</dbReference>
<dbReference type="CDD" id="cd00577">
    <property type="entry name" value="PCNA"/>
    <property type="match status" value="1"/>
</dbReference>
<dbReference type="AlphaFoldDB" id="A0A7D6BM69"/>
<dbReference type="Pfam" id="PF02747">
    <property type="entry name" value="PCNA_C"/>
    <property type="match status" value="1"/>
</dbReference>
<protein>
    <recommendedName>
        <fullName evidence="3">DNA polymerase sliding clamp</fullName>
    </recommendedName>
    <alternativeName>
        <fullName evidence="3">Proliferating cell nuclear antigen homolog</fullName>
        <shortName evidence="3">PCNA</shortName>
    </alternativeName>
</protein>
<accession>A0A7D6BM69</accession>
<dbReference type="NCBIfam" id="TIGR00590">
    <property type="entry name" value="pcna"/>
    <property type="match status" value="1"/>
</dbReference>
<dbReference type="Gene3D" id="3.70.10.10">
    <property type="match status" value="1"/>
</dbReference>
<dbReference type="SUPFAM" id="SSF55979">
    <property type="entry name" value="DNA clamp"/>
    <property type="match status" value="2"/>
</dbReference>
<dbReference type="GO" id="GO:0030337">
    <property type="term" value="F:DNA polymerase processivity factor activity"/>
    <property type="evidence" value="ECO:0007669"/>
    <property type="project" value="UniProtKB-UniRule"/>
</dbReference>
<evidence type="ECO:0000256" key="4">
    <source>
        <dbReference type="RuleBase" id="RU003671"/>
    </source>
</evidence>
<keyword evidence="2 3" id="KW-0238">DNA-binding</keyword>
<proteinExistence type="inferred from homology"/>
<evidence type="ECO:0000256" key="3">
    <source>
        <dbReference type="HAMAP-Rule" id="MF_00317"/>
    </source>
</evidence>
<dbReference type="InterPro" id="IPR046938">
    <property type="entry name" value="DNA_clamp_sf"/>
</dbReference>